<dbReference type="PANTHER" id="PTHR47167:SF4">
    <property type="entry name" value="SERINE_THREONINE-PROTEIN KINASE TAO"/>
    <property type="match status" value="1"/>
</dbReference>
<sequence>MPVVAKIGNLKDPDTAHLFNKEDPEKIFVDLREIGHGSFGAVYYAKNAITREVVAIKKMSYMGKQAAEKWQDIVKEVKFLHIVKHQNTIEYKACFLKDHTAWLVMEYCLGSAADIIEVHKKPLKENEIAAICQGALLGLAYLHSLGKIHRDVKAGNILLTDYGGVKLADFGSAAFACPANSFVGTPYWMAPEVILAMEEGQYEGKVDVWSTGITCIELAEKKPPYFNMNAMSALYHIAQNEPPRLTGGDWSSEFRDFVSLALAKNPEERPTAVQLLDVTFIQRPRPVTVLRDLIQRTKQAVRELDNLNYKKMKKLLIREKLHRDERGDGDGPEGLDDSSRNSPSDSLASLQSSAVSAVSSGESDDSIKASSSSKAEGKRRSSGRPNERPLQLSEATSAIEPQSSSSNFLTIRPTAVVTREQKERENELVEQMSGYKRMIRDHQKAYQQYESRCKNEMDAHKMRLDREYEALLQTFAKELEKLQMKQHSEMDQRTKSNMLHERKLYKNIMQQHDEQLRMCQLQHKKEYKQSKDKVRIDLSDQNSTPKKEREDIVRRHKESVSSQHQQTEQKLQSDQKSHLELEMRRFKRKKLLQYHALEQELLQEELKKRQSQLELAHAMLLRHHDSTQDLEYRQLGVLHTVREDQLRKQHHAEVTHQNQYSERSEKELRKRHAMEQKAQPKSLKQRELLIRKQFLDACKVQTRQYKALKAQVLDSTPKEKQKDIIKRLKDEQHRKLAILGEQYEQSISEMLQQSTLRLDEAQEVEARELRERLHQEYEMLLAYQSKVRIHAENQRNVEKRQLEEKVSLRRAMLESKMEEEAQQFRREKSERIRQLHGRQAKDIERFDADSARYGFDALLVVQESSGLDDLLRNDDDRISISASRLSLVPQSTSSHFAGRFSSTQ</sequence>
<feature type="region of interest" description="Disordered" evidence="13">
    <location>
        <begin position="527"/>
        <end position="577"/>
    </location>
</feature>
<comment type="catalytic activity">
    <reaction evidence="10">
        <text>L-seryl-[protein] + ATP = O-phospho-L-seryl-[protein] + ADP + H(+)</text>
        <dbReference type="Rhea" id="RHEA:17989"/>
        <dbReference type="Rhea" id="RHEA-COMP:9863"/>
        <dbReference type="Rhea" id="RHEA-COMP:11604"/>
        <dbReference type="ChEBI" id="CHEBI:15378"/>
        <dbReference type="ChEBI" id="CHEBI:29999"/>
        <dbReference type="ChEBI" id="CHEBI:30616"/>
        <dbReference type="ChEBI" id="CHEBI:83421"/>
        <dbReference type="ChEBI" id="CHEBI:456216"/>
        <dbReference type="EC" id="2.7.11.1"/>
    </reaction>
</comment>
<dbReference type="GO" id="GO:0005737">
    <property type="term" value="C:cytoplasm"/>
    <property type="evidence" value="ECO:0007669"/>
    <property type="project" value="TreeGrafter"/>
</dbReference>
<gene>
    <name evidence="15" type="primary">RvY_15656-1</name>
    <name evidence="15" type="synonym">RvY_15656.1</name>
    <name evidence="15" type="ORF">RvY_15656</name>
</gene>
<evidence type="ECO:0000313" key="16">
    <source>
        <dbReference type="Proteomes" id="UP000186922"/>
    </source>
</evidence>
<protein>
    <recommendedName>
        <fullName evidence="2">non-specific serine/threonine protein kinase</fullName>
        <ecNumber evidence="2">2.7.11.1</ecNumber>
    </recommendedName>
</protein>
<name>A0A1D1W0A6_RAMVA</name>
<keyword evidence="4" id="KW-0808">Transferase</keyword>
<dbReference type="SUPFAM" id="SSF56112">
    <property type="entry name" value="Protein kinase-like (PK-like)"/>
    <property type="match status" value="1"/>
</dbReference>
<dbReference type="InterPro" id="IPR017441">
    <property type="entry name" value="Protein_kinase_ATP_BS"/>
</dbReference>
<feature type="compositionally biased region" description="Polar residues" evidence="13">
    <location>
        <begin position="393"/>
        <end position="409"/>
    </location>
</feature>
<evidence type="ECO:0000256" key="13">
    <source>
        <dbReference type="SAM" id="MobiDB-lite"/>
    </source>
</evidence>
<keyword evidence="16" id="KW-1185">Reference proteome</keyword>
<evidence type="ECO:0000259" key="14">
    <source>
        <dbReference type="PROSITE" id="PS50011"/>
    </source>
</evidence>
<keyword evidence="5 11" id="KW-0547">Nucleotide-binding</keyword>
<dbReference type="PROSITE" id="PS50011">
    <property type="entry name" value="PROTEIN_KINASE_DOM"/>
    <property type="match status" value="1"/>
</dbReference>
<dbReference type="Gene3D" id="3.30.200.20">
    <property type="entry name" value="Phosphorylase Kinase, domain 1"/>
    <property type="match status" value="1"/>
</dbReference>
<dbReference type="SMART" id="SM00220">
    <property type="entry name" value="S_TKc"/>
    <property type="match status" value="1"/>
</dbReference>
<keyword evidence="7 11" id="KW-0067">ATP-binding</keyword>
<evidence type="ECO:0000256" key="5">
    <source>
        <dbReference type="ARBA" id="ARBA00022741"/>
    </source>
</evidence>
<dbReference type="FunFam" id="1.10.510.10:FF:000030">
    <property type="entry name" value="Serine/threonine-protein kinase TAO2, putative"/>
    <property type="match status" value="1"/>
</dbReference>
<evidence type="ECO:0000256" key="9">
    <source>
        <dbReference type="ARBA" id="ARBA00047899"/>
    </source>
</evidence>
<evidence type="ECO:0000256" key="7">
    <source>
        <dbReference type="ARBA" id="ARBA00022840"/>
    </source>
</evidence>
<keyword evidence="8 12" id="KW-0175">Coiled coil</keyword>
<dbReference type="CDD" id="cd06607">
    <property type="entry name" value="STKc_TAO"/>
    <property type="match status" value="1"/>
</dbReference>
<evidence type="ECO:0000256" key="12">
    <source>
        <dbReference type="SAM" id="Coils"/>
    </source>
</evidence>
<keyword evidence="6" id="KW-0418">Kinase</keyword>
<dbReference type="Pfam" id="PF00069">
    <property type="entry name" value="Pkinase"/>
    <property type="match status" value="1"/>
</dbReference>
<accession>A0A1D1W0A6</accession>
<feature type="compositionally biased region" description="Polar residues" evidence="13">
    <location>
        <begin position="560"/>
        <end position="570"/>
    </location>
</feature>
<feature type="coiled-coil region" evidence="12">
    <location>
        <begin position="432"/>
        <end position="459"/>
    </location>
</feature>
<feature type="domain" description="Protein kinase" evidence="14">
    <location>
        <begin position="28"/>
        <end position="281"/>
    </location>
</feature>
<dbReference type="AlphaFoldDB" id="A0A1D1W0A6"/>
<dbReference type="Proteomes" id="UP000186922">
    <property type="component" value="Unassembled WGS sequence"/>
</dbReference>
<reference evidence="15 16" key="1">
    <citation type="journal article" date="2016" name="Nat. Commun.">
        <title>Extremotolerant tardigrade genome and improved radiotolerance of human cultured cells by tardigrade-unique protein.</title>
        <authorList>
            <person name="Hashimoto T."/>
            <person name="Horikawa D.D."/>
            <person name="Saito Y."/>
            <person name="Kuwahara H."/>
            <person name="Kozuka-Hata H."/>
            <person name="Shin-I T."/>
            <person name="Minakuchi Y."/>
            <person name="Ohishi K."/>
            <person name="Motoyama A."/>
            <person name="Aizu T."/>
            <person name="Enomoto A."/>
            <person name="Kondo K."/>
            <person name="Tanaka S."/>
            <person name="Hara Y."/>
            <person name="Koshikawa S."/>
            <person name="Sagara H."/>
            <person name="Miura T."/>
            <person name="Yokobori S."/>
            <person name="Miyagawa K."/>
            <person name="Suzuki Y."/>
            <person name="Kubo T."/>
            <person name="Oyama M."/>
            <person name="Kohara Y."/>
            <person name="Fujiyama A."/>
            <person name="Arakawa K."/>
            <person name="Katayama T."/>
            <person name="Toyoda A."/>
            <person name="Kunieda T."/>
        </authorList>
    </citation>
    <scope>NUCLEOTIDE SEQUENCE [LARGE SCALE GENOMIC DNA]</scope>
    <source>
        <strain evidence="15 16">YOKOZUNA-1</strain>
    </source>
</reference>
<feature type="compositionally biased region" description="Basic and acidic residues" evidence="13">
    <location>
        <begin position="320"/>
        <end position="329"/>
    </location>
</feature>
<comment type="caution">
    <text evidence="15">The sequence shown here is derived from an EMBL/GenBank/DDBJ whole genome shotgun (WGS) entry which is preliminary data.</text>
</comment>
<evidence type="ECO:0000256" key="4">
    <source>
        <dbReference type="ARBA" id="ARBA00022679"/>
    </source>
</evidence>
<evidence type="ECO:0000256" key="3">
    <source>
        <dbReference type="ARBA" id="ARBA00022527"/>
    </source>
</evidence>
<feature type="binding site" evidence="11">
    <location>
        <position position="58"/>
    </location>
    <ligand>
        <name>ATP</name>
        <dbReference type="ChEBI" id="CHEBI:30616"/>
    </ligand>
</feature>
<dbReference type="PANTHER" id="PTHR47167">
    <property type="entry name" value="SERINE/THREONINE-PROTEIN KINASE TAO1-LIKE PROTEIN"/>
    <property type="match status" value="1"/>
</dbReference>
<keyword evidence="3" id="KW-0723">Serine/threonine-protein kinase</keyword>
<evidence type="ECO:0000256" key="2">
    <source>
        <dbReference type="ARBA" id="ARBA00012513"/>
    </source>
</evidence>
<feature type="compositionally biased region" description="Basic and acidic residues" evidence="13">
    <location>
        <begin position="527"/>
        <end position="538"/>
    </location>
</feature>
<dbReference type="STRING" id="947166.A0A1D1W0A6"/>
<dbReference type="InterPro" id="IPR011009">
    <property type="entry name" value="Kinase-like_dom_sf"/>
</dbReference>
<feature type="region of interest" description="Disordered" evidence="13">
    <location>
        <begin position="647"/>
        <end position="682"/>
    </location>
</feature>
<dbReference type="EMBL" id="BDGG01000012">
    <property type="protein sequence ID" value="GAV05538.1"/>
    <property type="molecule type" value="Genomic_DNA"/>
</dbReference>
<evidence type="ECO:0000313" key="15">
    <source>
        <dbReference type="EMBL" id="GAV05538.1"/>
    </source>
</evidence>
<dbReference type="OrthoDB" id="10016527at2759"/>
<comment type="catalytic activity">
    <reaction evidence="9">
        <text>L-threonyl-[protein] + ATP = O-phospho-L-threonyl-[protein] + ADP + H(+)</text>
        <dbReference type="Rhea" id="RHEA:46608"/>
        <dbReference type="Rhea" id="RHEA-COMP:11060"/>
        <dbReference type="Rhea" id="RHEA-COMP:11605"/>
        <dbReference type="ChEBI" id="CHEBI:15378"/>
        <dbReference type="ChEBI" id="CHEBI:30013"/>
        <dbReference type="ChEBI" id="CHEBI:30616"/>
        <dbReference type="ChEBI" id="CHEBI:61977"/>
        <dbReference type="ChEBI" id="CHEBI:456216"/>
        <dbReference type="EC" id="2.7.11.1"/>
    </reaction>
</comment>
<evidence type="ECO:0000256" key="6">
    <source>
        <dbReference type="ARBA" id="ARBA00022777"/>
    </source>
</evidence>
<dbReference type="Gene3D" id="1.10.510.10">
    <property type="entry name" value="Transferase(Phosphotransferase) domain 1"/>
    <property type="match status" value="1"/>
</dbReference>
<organism evidence="15 16">
    <name type="scientific">Ramazzottius varieornatus</name>
    <name type="common">Water bear</name>
    <name type="synonym">Tardigrade</name>
    <dbReference type="NCBI Taxonomy" id="947166"/>
    <lineage>
        <taxon>Eukaryota</taxon>
        <taxon>Metazoa</taxon>
        <taxon>Ecdysozoa</taxon>
        <taxon>Tardigrada</taxon>
        <taxon>Eutardigrada</taxon>
        <taxon>Parachela</taxon>
        <taxon>Hypsibioidea</taxon>
        <taxon>Ramazzottiidae</taxon>
        <taxon>Ramazzottius</taxon>
    </lineage>
</organism>
<evidence type="ECO:0000256" key="10">
    <source>
        <dbReference type="ARBA" id="ARBA00048679"/>
    </source>
</evidence>
<evidence type="ECO:0000256" key="8">
    <source>
        <dbReference type="ARBA" id="ARBA00023054"/>
    </source>
</evidence>
<evidence type="ECO:0000256" key="11">
    <source>
        <dbReference type="PROSITE-ProRule" id="PRU10141"/>
    </source>
</evidence>
<proteinExistence type="inferred from homology"/>
<dbReference type="GO" id="GO:0005524">
    <property type="term" value="F:ATP binding"/>
    <property type="evidence" value="ECO:0007669"/>
    <property type="project" value="UniProtKB-UniRule"/>
</dbReference>
<feature type="region of interest" description="Disordered" evidence="13">
    <location>
        <begin position="320"/>
        <end position="425"/>
    </location>
</feature>
<dbReference type="EC" id="2.7.11.1" evidence="2"/>
<dbReference type="InterPro" id="IPR051234">
    <property type="entry name" value="TAO_STE20_kinase"/>
</dbReference>
<dbReference type="GO" id="GO:0004674">
    <property type="term" value="F:protein serine/threonine kinase activity"/>
    <property type="evidence" value="ECO:0007669"/>
    <property type="project" value="UniProtKB-KW"/>
</dbReference>
<dbReference type="PROSITE" id="PS00107">
    <property type="entry name" value="PROTEIN_KINASE_ATP"/>
    <property type="match status" value="1"/>
</dbReference>
<evidence type="ECO:0000256" key="1">
    <source>
        <dbReference type="ARBA" id="ARBA00008874"/>
    </source>
</evidence>
<feature type="compositionally biased region" description="Low complexity" evidence="13">
    <location>
        <begin position="342"/>
        <end position="361"/>
    </location>
</feature>
<comment type="similarity">
    <text evidence="1">Belongs to the protein kinase superfamily. STE Ser/Thr protein kinase family. STE20 subfamily.</text>
</comment>
<dbReference type="FunFam" id="3.30.200.20:FF:000029">
    <property type="entry name" value="Serine/threonine-protein kinase TAO2, putative"/>
    <property type="match status" value="1"/>
</dbReference>
<dbReference type="InterPro" id="IPR000719">
    <property type="entry name" value="Prot_kinase_dom"/>
</dbReference>